<dbReference type="GO" id="GO:0048364">
    <property type="term" value="P:root development"/>
    <property type="evidence" value="ECO:0007669"/>
    <property type="project" value="InterPro"/>
</dbReference>
<evidence type="ECO:0000256" key="1">
    <source>
        <dbReference type="SAM" id="Coils"/>
    </source>
</evidence>
<keyword evidence="2" id="KW-1185">Reference proteome</keyword>
<dbReference type="RefSeq" id="XP_019709571.2">
    <property type="nucleotide sequence ID" value="XM_019854012.2"/>
</dbReference>
<evidence type="ECO:0000313" key="3">
    <source>
        <dbReference type="RefSeq" id="XP_019709571.2"/>
    </source>
</evidence>
<accession>A0A6J0PPR4</accession>
<dbReference type="AlphaFoldDB" id="A0A6J0PPR4"/>
<dbReference type="PANTHER" id="PTHR33070:SF120">
    <property type="entry name" value="EXPRESSED PROTEIN"/>
    <property type="match status" value="1"/>
</dbReference>
<sequence>MAGSAVLPDQCCHLRSISMPSRSHPLALQVEEELHKLRTFVASSSLTGQMICNGLRGLGNLYNCIKELLHLPHNQQVLSQFPHKKWVEEQLDGSLKLLDLCDTLRDKLVTMKEHIQDLQLALRRRGDAAIQSKVHAYIRAVKKAQKDMNNCLKSLKQTDNRYVSSSAISKDSDLSMMVQVLTEAKQITMSLLQTVLSNLFMARLKPKSKRWSLVSKALHKKKVACEEHEDANEAESTDFSFSTSYECITCKDGMKVQKAQEQLEGLEFTIEDFETALECLFRQLVQNRVPLLNILSLRGFTTEEAKMAGSAVLPDQCCHLRSISMPSRSHPLALQVEEELHKLRTFVASSSLTGQMICNGLRGLGNLYNCIKELLYLPHNQQVLTQLPHKKWVEELLDGSLKLLDLCDTLRDKLVTMKEHIQDLQLALRRRGDAAIQSKVHAYIRAVKKAQKDMNNCLKSLKQMDNRCVSSSVLNKDSDLSIMVQVLTEAKQITMSLLQTVLSNLFMARSKPKSSRWSSVSKALHKKKVACEEHEDINEAESSDFSFSTSYECITCKDGVKVQNAQEQLEGLEFNIEEALVYKQEDSKDQSQSVILLSLVSSSDTTVKPQPKKAIMAAVVPEQCFHLRSISMPSRSHPLALQVEEELHKLKTCVASSSSTSQMIGNALRGLGDLYNSIEELLHLPHNQQALSHLPQKRWLEEELDGSVRLLDLCGATRDSLVTMKGHIQDLHLALRRGGDAAIQSKMHAYILFGKKAQKDLKNCLRSLKQTDNRSVSPSAVNIDSELLMVVRVLTEAKEINIFLLKSILSNLFMARSRPKASRRSFISKALQKKKVDYEEHETTSHLEALEVTIGDLETGLECLFRRLVQNRVSLLNILSL</sequence>
<proteinExistence type="predicted"/>
<reference evidence="3" key="1">
    <citation type="submission" date="2025-08" db="UniProtKB">
        <authorList>
            <consortium name="RefSeq"/>
        </authorList>
    </citation>
    <scope>IDENTIFICATION</scope>
</reference>
<organism evidence="2 3">
    <name type="scientific">Elaeis guineensis var. tenera</name>
    <name type="common">Oil palm</name>
    <dbReference type="NCBI Taxonomy" id="51953"/>
    <lineage>
        <taxon>Eukaryota</taxon>
        <taxon>Viridiplantae</taxon>
        <taxon>Streptophyta</taxon>
        <taxon>Embryophyta</taxon>
        <taxon>Tracheophyta</taxon>
        <taxon>Spermatophyta</taxon>
        <taxon>Magnoliopsida</taxon>
        <taxon>Liliopsida</taxon>
        <taxon>Arecaceae</taxon>
        <taxon>Arecoideae</taxon>
        <taxon>Cocoseae</taxon>
        <taxon>Elaeidinae</taxon>
        <taxon>Elaeis</taxon>
    </lineage>
</organism>
<feature type="coiled-coil region" evidence="1">
    <location>
        <begin position="407"/>
        <end position="467"/>
    </location>
</feature>
<gene>
    <name evidence="3" type="primary">LOC105055185</name>
</gene>
<feature type="coiled-coil region" evidence="1">
    <location>
        <begin position="101"/>
        <end position="161"/>
    </location>
</feature>
<keyword evidence="1" id="KW-0175">Coiled coil</keyword>
<dbReference type="InParanoid" id="A0A6J0PPR4"/>
<dbReference type="Proteomes" id="UP000504607">
    <property type="component" value="Chromosome 12"/>
</dbReference>
<dbReference type="InterPro" id="IPR004320">
    <property type="entry name" value="BPS1_pln"/>
</dbReference>
<dbReference type="PANTHER" id="PTHR33070">
    <property type="entry name" value="OS06G0725500 PROTEIN"/>
    <property type="match status" value="1"/>
</dbReference>
<name>A0A6J0PPR4_ELAGV</name>
<dbReference type="OrthoDB" id="1701699at2759"/>
<dbReference type="Pfam" id="PF03087">
    <property type="entry name" value="BPS1"/>
    <property type="match status" value="3"/>
</dbReference>
<dbReference type="GO" id="GO:0048367">
    <property type="term" value="P:shoot system development"/>
    <property type="evidence" value="ECO:0007669"/>
    <property type="project" value="InterPro"/>
</dbReference>
<evidence type="ECO:0000313" key="2">
    <source>
        <dbReference type="Proteomes" id="UP000504607"/>
    </source>
</evidence>
<protein>
    <submittedName>
        <fullName evidence="3">Uncharacterized protein LOC105055185</fullName>
    </submittedName>
</protein>
<dbReference type="KEGG" id="egu:105055185"/>